<dbReference type="InterPro" id="IPR030868">
    <property type="entry name" value="MqnA"/>
</dbReference>
<keyword evidence="2 4" id="KW-0474">Menaquinone biosynthesis</keyword>
<gene>
    <name evidence="4" type="primary">mqnA</name>
    <name evidence="5" type="ORF">CQA43_03525</name>
</gene>
<evidence type="ECO:0000313" key="5">
    <source>
        <dbReference type="EMBL" id="RDU63898.1"/>
    </source>
</evidence>
<comment type="function">
    <text evidence="4">Catalyzes the dehydration of chorismate into 3-[(1-carboxyvinyl)oxy]benzoate, a step in the biosynthesis of menaquinone (MK, vitamin K2).</text>
</comment>
<evidence type="ECO:0000256" key="3">
    <source>
        <dbReference type="ARBA" id="ARBA00023239"/>
    </source>
</evidence>
<comment type="catalytic activity">
    <reaction evidence="4">
        <text>chorismate = 3-[(1-carboxyvinyl)-oxy]benzoate + H2O</text>
        <dbReference type="Rhea" id="RHEA:40051"/>
        <dbReference type="ChEBI" id="CHEBI:15377"/>
        <dbReference type="ChEBI" id="CHEBI:29748"/>
        <dbReference type="ChEBI" id="CHEBI:76981"/>
        <dbReference type="EC" id="4.2.1.151"/>
    </reaction>
</comment>
<dbReference type="Pfam" id="PF02621">
    <property type="entry name" value="VitK2_biosynth"/>
    <property type="match status" value="2"/>
</dbReference>
<dbReference type="Gene3D" id="3.40.190.10">
    <property type="entry name" value="Periplasmic binding protein-like II"/>
    <property type="match status" value="2"/>
</dbReference>
<evidence type="ECO:0000256" key="1">
    <source>
        <dbReference type="ARBA" id="ARBA00004863"/>
    </source>
</evidence>
<protein>
    <recommendedName>
        <fullName evidence="4">Chorismate dehydratase</fullName>
        <ecNumber evidence="4">4.2.1.151</ecNumber>
    </recommendedName>
    <alternativeName>
        <fullName evidence="4">Menaquinone biosynthetic enzyme MqnA</fullName>
    </alternativeName>
</protein>
<dbReference type="OrthoDB" id="9810112at2"/>
<dbReference type="GeneID" id="82535352"/>
<organism evidence="5 6">
    <name type="scientific">Helicobacter ganmani</name>
    <dbReference type="NCBI Taxonomy" id="60246"/>
    <lineage>
        <taxon>Bacteria</taxon>
        <taxon>Pseudomonadati</taxon>
        <taxon>Campylobacterota</taxon>
        <taxon>Epsilonproteobacteria</taxon>
        <taxon>Campylobacterales</taxon>
        <taxon>Helicobacteraceae</taxon>
        <taxon>Helicobacter</taxon>
    </lineage>
</organism>
<dbReference type="GO" id="GO:0009234">
    <property type="term" value="P:menaquinone biosynthetic process"/>
    <property type="evidence" value="ECO:0007669"/>
    <property type="project" value="UniProtKB-UniRule"/>
</dbReference>
<evidence type="ECO:0000256" key="2">
    <source>
        <dbReference type="ARBA" id="ARBA00022428"/>
    </source>
</evidence>
<dbReference type="SUPFAM" id="SSF53850">
    <property type="entry name" value="Periplasmic binding protein-like II"/>
    <property type="match status" value="1"/>
</dbReference>
<dbReference type="UniPathway" id="UPA00079"/>
<accession>A0A3D8IFK9</accession>
<evidence type="ECO:0000256" key="4">
    <source>
        <dbReference type="HAMAP-Rule" id="MF_00995"/>
    </source>
</evidence>
<dbReference type="InterPro" id="IPR003773">
    <property type="entry name" value="Menaquinone_biosynth"/>
</dbReference>
<keyword evidence="6" id="KW-1185">Reference proteome</keyword>
<dbReference type="RefSeq" id="WP_115551222.1">
    <property type="nucleotide sequence ID" value="NZ_CAOOSM010000002.1"/>
</dbReference>
<dbReference type="Proteomes" id="UP000256650">
    <property type="component" value="Unassembled WGS sequence"/>
</dbReference>
<sequence>MRFGKIDYLNLLPFETFVRAYPKPSHFQLFYNKKKSYPAKLNREFLFGRIDAGFVSSITALRARRERFWASQVGIVARKEVLSVICLPKEKGEDYQSATSNALLKVLGLKGRVLIGDRALVEVLKQKSNHQKDYVDLGKFWVKKEHLPFVFGRLCVKKNHSFYKKLIHSFYKKHIKIPHFLLTKAALKSGISKQEILQYLQVLSYKIDKKANFGVERFYRNLRILKIKAPRRF</sequence>
<name>A0A3D8IFK9_9HELI</name>
<dbReference type="HAMAP" id="MF_00995">
    <property type="entry name" value="MqnA"/>
    <property type="match status" value="1"/>
</dbReference>
<evidence type="ECO:0000313" key="6">
    <source>
        <dbReference type="Proteomes" id="UP000256650"/>
    </source>
</evidence>
<dbReference type="PANTHER" id="PTHR37690:SF1">
    <property type="entry name" value="CHORISMATE DEHYDRATASE"/>
    <property type="match status" value="1"/>
</dbReference>
<dbReference type="EC" id="4.2.1.151" evidence="4"/>
<dbReference type="GO" id="GO:0016836">
    <property type="term" value="F:hydro-lyase activity"/>
    <property type="evidence" value="ECO:0007669"/>
    <property type="project" value="UniProtKB-UniRule"/>
</dbReference>
<keyword evidence="3 4" id="KW-0456">Lyase</keyword>
<comment type="pathway">
    <text evidence="1 4">Quinol/quinone metabolism; menaquinone biosynthesis.</text>
</comment>
<comment type="caution">
    <text evidence="5">The sequence shown here is derived from an EMBL/GenBank/DDBJ whole genome shotgun (WGS) entry which is preliminary data.</text>
</comment>
<dbReference type="AlphaFoldDB" id="A0A3D8IFK9"/>
<proteinExistence type="inferred from homology"/>
<dbReference type="PANTHER" id="PTHR37690">
    <property type="entry name" value="CHORISMATE DEHYDRATASE"/>
    <property type="match status" value="1"/>
</dbReference>
<reference evidence="5 6" key="1">
    <citation type="submission" date="2018-04" db="EMBL/GenBank/DDBJ databases">
        <title>Novel Campyloabacter and Helicobacter Species and Strains.</title>
        <authorList>
            <person name="Mannion A.J."/>
            <person name="Shen Z."/>
            <person name="Fox J.G."/>
        </authorList>
    </citation>
    <scope>NUCLEOTIDE SEQUENCE [LARGE SCALE GENOMIC DNA]</scope>
    <source>
        <strain evidence="5 6">MIT 99-5101</strain>
    </source>
</reference>
<comment type="similarity">
    <text evidence="4">Belongs to the MqnA/MqnD family. MqnA subfamily.</text>
</comment>
<dbReference type="EMBL" id="NXLS01000002">
    <property type="protein sequence ID" value="RDU63898.1"/>
    <property type="molecule type" value="Genomic_DNA"/>
</dbReference>